<dbReference type="InterPro" id="IPR052338">
    <property type="entry name" value="Transposase_5"/>
</dbReference>
<evidence type="ECO:0000259" key="3">
    <source>
        <dbReference type="Pfam" id="PF25787"/>
    </source>
</evidence>
<dbReference type="InterPro" id="IPR036388">
    <property type="entry name" value="WH-like_DNA-bd_sf"/>
</dbReference>
<evidence type="ECO:0000313" key="5">
    <source>
        <dbReference type="Proteomes" id="UP000472277"/>
    </source>
</evidence>
<dbReference type="NCBIfam" id="NF033545">
    <property type="entry name" value="transpos_IS630"/>
    <property type="match status" value="1"/>
</dbReference>
<reference evidence="4" key="2">
    <citation type="submission" date="2025-09" db="UniProtKB">
        <authorList>
            <consortium name="Ensembl"/>
        </authorList>
    </citation>
    <scope>IDENTIFICATION</scope>
</reference>
<reference evidence="4" key="1">
    <citation type="submission" date="2025-08" db="UniProtKB">
        <authorList>
            <consortium name="Ensembl"/>
        </authorList>
    </citation>
    <scope>IDENTIFICATION</scope>
</reference>
<proteinExistence type="predicted"/>
<feature type="domain" description="Sleeping Beauty transposase HTH" evidence="3">
    <location>
        <begin position="1"/>
        <end position="49"/>
    </location>
</feature>
<protein>
    <recommendedName>
        <fullName evidence="6">Transposase Tc1-like domain-containing protein</fullName>
    </recommendedName>
</protein>
<dbReference type="GO" id="GO:0006313">
    <property type="term" value="P:DNA transposition"/>
    <property type="evidence" value="ECO:0007669"/>
    <property type="project" value="InterPro"/>
</dbReference>
<organism evidence="4 5">
    <name type="scientific">Salmo trutta</name>
    <name type="common">Brown trout</name>
    <dbReference type="NCBI Taxonomy" id="8032"/>
    <lineage>
        <taxon>Eukaryota</taxon>
        <taxon>Metazoa</taxon>
        <taxon>Chordata</taxon>
        <taxon>Craniata</taxon>
        <taxon>Vertebrata</taxon>
        <taxon>Euteleostomi</taxon>
        <taxon>Actinopterygii</taxon>
        <taxon>Neopterygii</taxon>
        <taxon>Teleostei</taxon>
        <taxon>Protacanthopterygii</taxon>
        <taxon>Salmoniformes</taxon>
        <taxon>Salmonidae</taxon>
        <taxon>Salmoninae</taxon>
        <taxon>Salmo</taxon>
    </lineage>
</organism>
<evidence type="ECO:0008006" key="6">
    <source>
        <dbReference type="Google" id="ProtNLM"/>
    </source>
</evidence>
<name>A0A674BDS1_SALTR</name>
<dbReference type="PANTHER" id="PTHR23022">
    <property type="entry name" value="TRANSPOSABLE ELEMENT-RELATED"/>
    <property type="match status" value="1"/>
</dbReference>
<dbReference type="OMA" id="RIEILWH"/>
<dbReference type="Gene3D" id="1.10.10.10">
    <property type="entry name" value="Winged helix-like DNA-binding domain superfamily/Winged helix DNA-binding domain"/>
    <property type="match status" value="1"/>
</dbReference>
<dbReference type="Proteomes" id="UP000472277">
    <property type="component" value="Unassembled WGS sequence"/>
</dbReference>
<dbReference type="Gene3D" id="3.30.420.10">
    <property type="entry name" value="Ribonuclease H-like superfamily/Ribonuclease H"/>
    <property type="match status" value="1"/>
</dbReference>
<dbReference type="SUPFAM" id="SSF46689">
    <property type="entry name" value="Homeodomain-like"/>
    <property type="match status" value="1"/>
</dbReference>
<dbReference type="Ensembl" id="ENSSTUT00000073467.1">
    <property type="protein sequence ID" value="ENSSTUP00000069147.1"/>
    <property type="gene ID" value="ENSSTUG00000030378.1"/>
</dbReference>
<sequence>MSRTREISEDLIVDLHKAGKGYKSISKSLDVHQSTVRQIVYKWRKFSTVPTLPRSGRPAKMTARAQSRMLNEVKKNPRVSAKDLQKSLEHANISVDESTIGKTLNNNGVHGRTPRKKPLLSKKKISARLKFAKEHLDVPQRFWKNILWTDETTVELFGRNTQHYMWRKKDTAHQHQNLIPTVKYGGGSFMVWGCFAVSRPGQLAIIDGKMNSQVYQDILQENVRLSVRQLKLNRSWVMQQDNDPKHRSKSTTEWLQQKKICLLECPSQSPDLHRIEILWHDLKRAVHTRHSKNIAELKQFCKEEWFKIPPDRCAGLIHNSRKCLVEVIAAEGGSTS</sequence>
<evidence type="ECO:0000259" key="2">
    <source>
        <dbReference type="Pfam" id="PF13358"/>
    </source>
</evidence>
<evidence type="ECO:0000313" key="4">
    <source>
        <dbReference type="Ensembl" id="ENSSTUP00000069147.1"/>
    </source>
</evidence>
<feature type="domain" description="Transposase Tc1-like" evidence="1">
    <location>
        <begin position="67"/>
        <end position="137"/>
    </location>
</feature>
<dbReference type="InterPro" id="IPR036397">
    <property type="entry name" value="RNaseH_sf"/>
</dbReference>
<dbReference type="Pfam" id="PF25787">
    <property type="entry name" value="HTH_SB"/>
    <property type="match status" value="1"/>
</dbReference>
<dbReference type="InterPro" id="IPR047655">
    <property type="entry name" value="Transpos_IS630-like"/>
</dbReference>
<dbReference type="Pfam" id="PF01498">
    <property type="entry name" value="HTH_Tnp_Tc3_2"/>
    <property type="match status" value="1"/>
</dbReference>
<dbReference type="GeneTree" id="ENSGT01140000282498"/>
<keyword evidence="5" id="KW-1185">Reference proteome</keyword>
<dbReference type="GO" id="GO:0003677">
    <property type="term" value="F:DNA binding"/>
    <property type="evidence" value="ECO:0007669"/>
    <property type="project" value="InterPro"/>
</dbReference>
<dbReference type="AlphaFoldDB" id="A0A674BDS1"/>
<dbReference type="InterPro" id="IPR002492">
    <property type="entry name" value="Transposase_Tc1-like"/>
</dbReference>
<accession>A0A674BDS1</accession>
<dbReference type="InterPro" id="IPR038717">
    <property type="entry name" value="Tc1-like_DDE_dom"/>
</dbReference>
<dbReference type="InterPro" id="IPR009057">
    <property type="entry name" value="Homeodomain-like_sf"/>
</dbReference>
<dbReference type="InParanoid" id="A0A674BDS1"/>
<dbReference type="Pfam" id="PF13358">
    <property type="entry name" value="DDE_3"/>
    <property type="match status" value="1"/>
</dbReference>
<dbReference type="GO" id="GO:0015074">
    <property type="term" value="P:DNA integration"/>
    <property type="evidence" value="ECO:0007669"/>
    <property type="project" value="InterPro"/>
</dbReference>
<dbReference type="PANTHER" id="PTHR23022:SF135">
    <property type="entry name" value="SI:DKEY-77F5.3"/>
    <property type="match status" value="1"/>
</dbReference>
<dbReference type="InterPro" id="IPR057667">
    <property type="entry name" value="HTH_SB"/>
</dbReference>
<feature type="domain" description="Tc1-like transposase DDE" evidence="2">
    <location>
        <begin position="146"/>
        <end position="298"/>
    </location>
</feature>
<evidence type="ECO:0000259" key="1">
    <source>
        <dbReference type="Pfam" id="PF01498"/>
    </source>
</evidence>